<reference evidence="2" key="2">
    <citation type="submission" date="2020-11" db="EMBL/GenBank/DDBJ databases">
        <title>Whole genome sequencing of Colletotrichum sp.</title>
        <authorList>
            <person name="Li H."/>
        </authorList>
    </citation>
    <scope>NUCLEOTIDE SEQUENCE</scope>
    <source>
        <strain evidence="2">CkLH20</strain>
    </source>
</reference>
<feature type="domain" description="TNT" evidence="1">
    <location>
        <begin position="94"/>
        <end position="193"/>
    </location>
</feature>
<dbReference type="GO" id="GO:0050135">
    <property type="term" value="F:NADP+ nucleosidase activity"/>
    <property type="evidence" value="ECO:0007669"/>
    <property type="project" value="InterPro"/>
</dbReference>
<dbReference type="InterPro" id="IPR053024">
    <property type="entry name" value="Fungal_surface_NADase"/>
</dbReference>
<evidence type="ECO:0000313" key="3">
    <source>
        <dbReference type="Proteomes" id="UP000781932"/>
    </source>
</evidence>
<evidence type="ECO:0000313" key="2">
    <source>
        <dbReference type="EMBL" id="KAF9876893.1"/>
    </source>
</evidence>
<dbReference type="OrthoDB" id="2923349at2759"/>
<sequence>MAPESSQTGRNTGPHCLFKNWRLGPEKLPDTHINNVLLAGYSRFGNKTPKEFIDRWYPNNTTQAQWPNPQWDGFLSGPPQQLTILRPTPGTKVLIDRFGKEDTPYFAPFNTAFANRSLSPASLNFTITPEAELARRVDDSDADMYRVYEIAKPFEVFAGACAPGFEQPGGGTQYVVKDRTSARGLVEGGFLRRLRWEEVVALYKGIVEGEDRG</sequence>
<dbReference type="PANTHER" id="PTHR42059">
    <property type="entry name" value="TNT DOMAIN-CONTAINING PROTEIN"/>
    <property type="match status" value="1"/>
</dbReference>
<reference evidence="2" key="1">
    <citation type="submission" date="2020-03" db="EMBL/GenBank/DDBJ databases">
        <authorList>
            <person name="He L."/>
        </authorList>
    </citation>
    <scope>NUCLEOTIDE SEQUENCE</scope>
    <source>
        <strain evidence="2">CkLH20</strain>
    </source>
</reference>
<evidence type="ECO:0000259" key="1">
    <source>
        <dbReference type="Pfam" id="PF14021"/>
    </source>
</evidence>
<protein>
    <recommendedName>
        <fullName evidence="1">TNT domain-containing protein</fullName>
    </recommendedName>
</protein>
<comment type="caution">
    <text evidence="2">The sequence shown here is derived from an EMBL/GenBank/DDBJ whole genome shotgun (WGS) entry which is preliminary data.</text>
</comment>
<dbReference type="RefSeq" id="XP_038746354.1">
    <property type="nucleotide sequence ID" value="XM_038888457.1"/>
</dbReference>
<gene>
    <name evidence="2" type="ORF">CkaCkLH20_05739</name>
</gene>
<dbReference type="GeneID" id="62161531"/>
<keyword evidence="3" id="KW-1185">Reference proteome</keyword>
<name>A0A9P6I3Y2_9PEZI</name>
<dbReference type="AlphaFoldDB" id="A0A9P6I3Y2"/>
<dbReference type="InterPro" id="IPR025331">
    <property type="entry name" value="TNT"/>
</dbReference>
<organism evidence="2 3">
    <name type="scientific">Colletotrichum karsti</name>
    <dbReference type="NCBI Taxonomy" id="1095194"/>
    <lineage>
        <taxon>Eukaryota</taxon>
        <taxon>Fungi</taxon>
        <taxon>Dikarya</taxon>
        <taxon>Ascomycota</taxon>
        <taxon>Pezizomycotina</taxon>
        <taxon>Sordariomycetes</taxon>
        <taxon>Hypocreomycetidae</taxon>
        <taxon>Glomerellales</taxon>
        <taxon>Glomerellaceae</taxon>
        <taxon>Colletotrichum</taxon>
        <taxon>Colletotrichum boninense species complex</taxon>
    </lineage>
</organism>
<dbReference type="Pfam" id="PF14021">
    <property type="entry name" value="TNT"/>
    <property type="match status" value="1"/>
</dbReference>
<accession>A0A9P6I3Y2</accession>
<dbReference type="EMBL" id="JAATWM020000016">
    <property type="protein sequence ID" value="KAF9876893.1"/>
    <property type="molecule type" value="Genomic_DNA"/>
</dbReference>
<proteinExistence type="predicted"/>
<dbReference type="Proteomes" id="UP000781932">
    <property type="component" value="Unassembled WGS sequence"/>
</dbReference>
<dbReference type="PANTHER" id="PTHR42059:SF1">
    <property type="entry name" value="TNT DOMAIN-CONTAINING PROTEIN"/>
    <property type="match status" value="1"/>
</dbReference>